<name>A0A2T4ASH6_TRIHA</name>
<evidence type="ECO:0000313" key="3">
    <source>
        <dbReference type="Proteomes" id="UP000241690"/>
    </source>
</evidence>
<feature type="compositionally biased region" description="Basic and acidic residues" evidence="1">
    <location>
        <begin position="1"/>
        <end position="12"/>
    </location>
</feature>
<gene>
    <name evidence="2" type="ORF">M431DRAFT_170689</name>
</gene>
<protein>
    <submittedName>
        <fullName evidence="2">Uncharacterized protein</fullName>
    </submittedName>
</protein>
<feature type="region of interest" description="Disordered" evidence="1">
    <location>
        <begin position="1"/>
        <end position="21"/>
    </location>
</feature>
<proteinExistence type="predicted"/>
<feature type="region of interest" description="Disordered" evidence="1">
    <location>
        <begin position="26"/>
        <end position="45"/>
    </location>
</feature>
<keyword evidence="3" id="KW-1185">Reference proteome</keyword>
<dbReference type="Proteomes" id="UP000241690">
    <property type="component" value="Unassembled WGS sequence"/>
</dbReference>
<evidence type="ECO:0000313" key="2">
    <source>
        <dbReference type="EMBL" id="PTB60011.1"/>
    </source>
</evidence>
<sequence length="116" mass="12687">MSIIKKQDRQTDKIALAHPQHMHVVSETANQESLHEPSKKDFAAAPSPARITTMSLEPAPSVTCTLSQLRRCLRPCQINDHAACKLMRMSRGARSQTSRRLPAAPGPARLTGMSSS</sequence>
<evidence type="ECO:0000256" key="1">
    <source>
        <dbReference type="SAM" id="MobiDB-lite"/>
    </source>
</evidence>
<organism evidence="2 3">
    <name type="scientific">Trichoderma harzianum CBS 226.95</name>
    <dbReference type="NCBI Taxonomy" id="983964"/>
    <lineage>
        <taxon>Eukaryota</taxon>
        <taxon>Fungi</taxon>
        <taxon>Dikarya</taxon>
        <taxon>Ascomycota</taxon>
        <taxon>Pezizomycotina</taxon>
        <taxon>Sordariomycetes</taxon>
        <taxon>Hypocreomycetidae</taxon>
        <taxon>Hypocreales</taxon>
        <taxon>Hypocreaceae</taxon>
        <taxon>Trichoderma</taxon>
    </lineage>
</organism>
<feature type="region of interest" description="Disordered" evidence="1">
    <location>
        <begin position="90"/>
        <end position="116"/>
    </location>
</feature>
<dbReference type="EMBL" id="KZ679675">
    <property type="protein sequence ID" value="PTB60011.1"/>
    <property type="molecule type" value="Genomic_DNA"/>
</dbReference>
<feature type="compositionally biased region" description="Basic and acidic residues" evidence="1">
    <location>
        <begin position="33"/>
        <end position="42"/>
    </location>
</feature>
<dbReference type="GeneID" id="36621584"/>
<accession>A0A2T4ASH6</accession>
<dbReference type="RefSeq" id="XP_024779688.1">
    <property type="nucleotide sequence ID" value="XM_024913025.1"/>
</dbReference>
<dbReference type="AlphaFoldDB" id="A0A2T4ASH6"/>
<reference evidence="2 3" key="1">
    <citation type="submission" date="2016-07" db="EMBL/GenBank/DDBJ databases">
        <title>Multiple horizontal gene transfer events from other fungi enriched the ability of initially mycotrophic Trichoderma (Ascomycota) to feed on dead plant biomass.</title>
        <authorList>
            <consortium name="DOE Joint Genome Institute"/>
            <person name="Aerts A."/>
            <person name="Atanasova L."/>
            <person name="Chenthamara K."/>
            <person name="Zhang J."/>
            <person name="Grujic M."/>
            <person name="Henrissat B."/>
            <person name="Kuo A."/>
            <person name="Salamov A."/>
            <person name="Lipzen A."/>
            <person name="Labutti K."/>
            <person name="Barry K."/>
            <person name="Miao Y."/>
            <person name="Rahimi M.J."/>
            <person name="Shen Q."/>
            <person name="Grigoriev I.V."/>
            <person name="Kubicek C.P."/>
            <person name="Druzhinina I.S."/>
        </authorList>
    </citation>
    <scope>NUCLEOTIDE SEQUENCE [LARGE SCALE GENOMIC DNA]</scope>
    <source>
        <strain evidence="2 3">CBS 226.95</strain>
    </source>
</reference>